<evidence type="ECO:0000256" key="6">
    <source>
        <dbReference type="RuleBase" id="RU367120"/>
    </source>
</evidence>
<evidence type="ECO:0000256" key="5">
    <source>
        <dbReference type="ARBA" id="ARBA00047658"/>
    </source>
</evidence>
<evidence type="ECO:0000256" key="4">
    <source>
        <dbReference type="ARBA" id="ARBA00022737"/>
    </source>
</evidence>
<organism evidence="7">
    <name type="scientific">Penicillium chrysogenum</name>
    <name type="common">Penicillium notatum</name>
    <dbReference type="NCBI Taxonomy" id="5076"/>
    <lineage>
        <taxon>Eukaryota</taxon>
        <taxon>Fungi</taxon>
        <taxon>Dikarya</taxon>
        <taxon>Ascomycota</taxon>
        <taxon>Pezizomycotina</taxon>
        <taxon>Eurotiomycetes</taxon>
        <taxon>Eurotiomycetidae</taxon>
        <taxon>Eurotiales</taxon>
        <taxon>Aspergillaceae</taxon>
        <taxon>Penicillium</taxon>
        <taxon>Penicillium chrysogenum species complex</taxon>
    </lineage>
</organism>
<evidence type="ECO:0000256" key="2">
    <source>
        <dbReference type="ARBA" id="ARBA00022602"/>
    </source>
</evidence>
<dbReference type="Proteomes" id="UP000076449">
    <property type="component" value="Chromosome III"/>
</dbReference>
<dbReference type="PROSITE" id="PS51147">
    <property type="entry name" value="PFTA"/>
    <property type="match status" value="3"/>
</dbReference>
<protein>
    <recommendedName>
        <fullName evidence="6">Geranylgeranyl transferase type-2 subunit alpha</fullName>
        <ecNumber evidence="6">2.5.1.60</ecNumber>
    </recommendedName>
    <alternativeName>
        <fullName evidence="6">Geranylgeranyl transferase type II subunit alpha</fullName>
    </alternativeName>
</protein>
<name>A0A167R7C6_PENCH</name>
<evidence type="ECO:0000256" key="3">
    <source>
        <dbReference type="ARBA" id="ARBA00022679"/>
    </source>
</evidence>
<proteinExistence type="inferred from homology"/>
<dbReference type="GO" id="GO:0004663">
    <property type="term" value="F:Rab geranylgeranyltransferase activity"/>
    <property type="evidence" value="ECO:0007669"/>
    <property type="project" value="UniProtKB-UniRule"/>
</dbReference>
<dbReference type="PANTHER" id="PTHR11129:SF2">
    <property type="entry name" value="GERANYLGERANYL TRANSFERASE TYPE-2 SUBUNIT ALPHA"/>
    <property type="match status" value="1"/>
</dbReference>
<evidence type="ECO:0000256" key="1">
    <source>
        <dbReference type="ARBA" id="ARBA00006734"/>
    </source>
</evidence>
<dbReference type="Pfam" id="PF01239">
    <property type="entry name" value="PPTA"/>
    <property type="match status" value="3"/>
</dbReference>
<sequence length="257" mass="30588">MNDLHFLIPLLRSFPKCYWIWNYRLWLLDEARRLLPLPEAQQIWQQELALVGKMLTLDSRNFHGWGYRRFVVETLKELGTAEEARSMTQKEFEYAKKMIGANLSNFSAWHYRTKLIQSLLDEQSASDDDRRRMLDDELSLIHQAFIDPYDQSLWFYHQNLMCVFDPSMAERTMAPNLSSSDRLQYIRNEIEEIQEMLDGAEDCKYIYQALIECTLLASKVEGSLSSEDRDQILGWLSELKKLDPLRRERWLDFEKTL</sequence>
<comment type="function">
    <text evidence="6">Catalyzes the transfer of a geranyl-geranyl moiety from geranyl-geranyl pyrophosphate to cysteines occuring in specific C-terminal amino acid sequences.</text>
</comment>
<comment type="catalytic activity">
    <reaction evidence="5 6">
        <text>geranylgeranyl diphosphate + L-cysteinyl-[protein] = S-geranylgeranyl-L-cysteinyl-[protein] + diphosphate</text>
        <dbReference type="Rhea" id="RHEA:21240"/>
        <dbReference type="Rhea" id="RHEA-COMP:10131"/>
        <dbReference type="Rhea" id="RHEA-COMP:11537"/>
        <dbReference type="ChEBI" id="CHEBI:29950"/>
        <dbReference type="ChEBI" id="CHEBI:33019"/>
        <dbReference type="ChEBI" id="CHEBI:57533"/>
        <dbReference type="ChEBI" id="CHEBI:86021"/>
        <dbReference type="EC" id="2.5.1.60"/>
    </reaction>
</comment>
<dbReference type="InterPro" id="IPR002088">
    <property type="entry name" value="Prenyl_trans_a"/>
</dbReference>
<dbReference type="AlphaFoldDB" id="A0A167R7C6"/>
<dbReference type="EC" id="2.5.1.60" evidence="6"/>
<dbReference type="GO" id="GO:0005968">
    <property type="term" value="C:Rab-protein geranylgeranyltransferase complex"/>
    <property type="evidence" value="ECO:0007669"/>
    <property type="project" value="TreeGrafter"/>
</dbReference>
<evidence type="ECO:0000313" key="7">
    <source>
        <dbReference type="EMBL" id="KZN85646.1"/>
    </source>
</evidence>
<gene>
    <name evidence="7" type="ORF">EN45_098360</name>
</gene>
<dbReference type="Gene3D" id="1.25.40.120">
    <property type="entry name" value="Protein prenylyltransferase"/>
    <property type="match status" value="1"/>
</dbReference>
<dbReference type="GO" id="GO:0097354">
    <property type="term" value="P:prenylation"/>
    <property type="evidence" value="ECO:0007669"/>
    <property type="project" value="UniProtKB-UniRule"/>
</dbReference>
<dbReference type="EMBL" id="CM002800">
    <property type="protein sequence ID" value="KZN85646.1"/>
    <property type="molecule type" value="Genomic_DNA"/>
</dbReference>
<accession>A0A167R7C6</accession>
<keyword evidence="2 6" id="KW-0637">Prenyltransferase</keyword>
<keyword evidence="4" id="KW-0677">Repeat</keyword>
<comment type="similarity">
    <text evidence="1 6">Belongs to the protein prenyltransferase subunit alpha family.</text>
</comment>
<dbReference type="PANTHER" id="PTHR11129">
    <property type="entry name" value="PROTEIN FARNESYLTRANSFERASE ALPHA SUBUNIT/RAB GERANYLGERANYL TRANSFERASE ALPHA SUBUNIT"/>
    <property type="match status" value="1"/>
</dbReference>
<dbReference type="SUPFAM" id="SSF48439">
    <property type="entry name" value="Protein prenylyltransferase"/>
    <property type="match status" value="1"/>
</dbReference>
<reference evidence="7" key="1">
    <citation type="journal article" date="2014" name="Genome Announc.">
        <title>Complete sequencing and chromosome-scale genome assembly of the industrial progenitor strain P2niaD18 from the penicillin producer Penicillium chrysogenum.</title>
        <authorList>
            <person name="Specht T."/>
            <person name="Dahlmann T.A."/>
            <person name="Zadra I."/>
            <person name="Kurnsteiner H."/>
            <person name="Kuck U."/>
        </authorList>
    </citation>
    <scope>NUCLEOTIDE SEQUENCE [LARGE SCALE GENOMIC DNA]</scope>
    <source>
        <strain evidence="7">P2niaD18</strain>
    </source>
</reference>
<keyword evidence="3 6" id="KW-0808">Transferase</keyword>